<dbReference type="AlphaFoldDB" id="A0A644W2T3"/>
<dbReference type="InterPro" id="IPR029479">
    <property type="entry name" value="Nitroreductase"/>
</dbReference>
<sequence>MSQNIVLPDPVTTGGKPLMDALNERRSGREFADSAMSDQLISNLLWAAYGINRPETGKRTAPSARNMQEFDIYVVMKSGAYLWKSDSNNLELIQSGDLRRDMGKQDFAGEASLVLVFVADYSTMGDMELSKKDMYSAVDCGYISQNVYLFAASENLNTVVLGSIDREHIVSVLGLSESQKVIFTQPVGFPAGE</sequence>
<dbReference type="Pfam" id="PF00881">
    <property type="entry name" value="Nitroreductase"/>
    <property type="match status" value="1"/>
</dbReference>
<accession>A0A644W2T3</accession>
<proteinExistence type="predicted"/>
<dbReference type="CDD" id="cd02142">
    <property type="entry name" value="McbC_SagB-like_oxidoreductase"/>
    <property type="match status" value="1"/>
</dbReference>
<feature type="domain" description="Nitroreductase" evidence="1">
    <location>
        <begin position="23"/>
        <end position="188"/>
    </location>
</feature>
<dbReference type="SUPFAM" id="SSF55469">
    <property type="entry name" value="FMN-dependent nitroreductase-like"/>
    <property type="match status" value="1"/>
</dbReference>
<dbReference type="PANTHER" id="PTHR43745">
    <property type="entry name" value="NITROREDUCTASE MJ1384-RELATED"/>
    <property type="match status" value="1"/>
</dbReference>
<protein>
    <recommendedName>
        <fullName evidence="1">Nitroreductase domain-containing protein</fullName>
    </recommendedName>
</protein>
<organism evidence="2">
    <name type="scientific">bioreactor metagenome</name>
    <dbReference type="NCBI Taxonomy" id="1076179"/>
    <lineage>
        <taxon>unclassified sequences</taxon>
        <taxon>metagenomes</taxon>
        <taxon>ecological metagenomes</taxon>
    </lineage>
</organism>
<name>A0A644W2T3_9ZZZZ</name>
<dbReference type="InterPro" id="IPR000415">
    <property type="entry name" value="Nitroreductase-like"/>
</dbReference>
<evidence type="ECO:0000259" key="1">
    <source>
        <dbReference type="Pfam" id="PF00881"/>
    </source>
</evidence>
<dbReference type="GO" id="GO:0016491">
    <property type="term" value="F:oxidoreductase activity"/>
    <property type="evidence" value="ECO:0007669"/>
    <property type="project" value="InterPro"/>
</dbReference>
<gene>
    <name evidence="2" type="ORF">SDC9_44237</name>
</gene>
<reference evidence="2" key="1">
    <citation type="submission" date="2019-08" db="EMBL/GenBank/DDBJ databases">
        <authorList>
            <person name="Kucharzyk K."/>
            <person name="Murdoch R.W."/>
            <person name="Higgins S."/>
            <person name="Loffler F."/>
        </authorList>
    </citation>
    <scope>NUCLEOTIDE SEQUENCE</scope>
</reference>
<dbReference type="PANTHER" id="PTHR43745:SF2">
    <property type="entry name" value="NITROREDUCTASE MJ1384-RELATED"/>
    <property type="match status" value="1"/>
</dbReference>
<comment type="caution">
    <text evidence="2">The sequence shown here is derived from an EMBL/GenBank/DDBJ whole genome shotgun (WGS) entry which is preliminary data.</text>
</comment>
<evidence type="ECO:0000313" key="2">
    <source>
        <dbReference type="EMBL" id="MPL98039.1"/>
    </source>
</evidence>
<dbReference type="Gene3D" id="3.40.109.10">
    <property type="entry name" value="NADH Oxidase"/>
    <property type="match status" value="1"/>
</dbReference>
<dbReference type="InterPro" id="IPR052544">
    <property type="entry name" value="Bacteriocin_Proc_Enz"/>
</dbReference>
<dbReference type="EMBL" id="VSSQ01000586">
    <property type="protein sequence ID" value="MPL98039.1"/>
    <property type="molecule type" value="Genomic_DNA"/>
</dbReference>